<comment type="caution">
    <text evidence="2">The sequence shown here is derived from an EMBL/GenBank/DDBJ whole genome shotgun (WGS) entry which is preliminary data.</text>
</comment>
<protein>
    <submittedName>
        <fullName evidence="2">Uncharacterized protein</fullName>
    </submittedName>
</protein>
<feature type="region of interest" description="Disordered" evidence="1">
    <location>
        <begin position="19"/>
        <end position="41"/>
    </location>
</feature>
<dbReference type="Proteomes" id="UP000789595">
    <property type="component" value="Unassembled WGS sequence"/>
</dbReference>
<accession>A0A8J2SG42</accession>
<organism evidence="2 3">
    <name type="scientific">Pelagomonas calceolata</name>
    <dbReference type="NCBI Taxonomy" id="35677"/>
    <lineage>
        <taxon>Eukaryota</taxon>
        <taxon>Sar</taxon>
        <taxon>Stramenopiles</taxon>
        <taxon>Ochrophyta</taxon>
        <taxon>Pelagophyceae</taxon>
        <taxon>Pelagomonadales</taxon>
        <taxon>Pelagomonadaceae</taxon>
        <taxon>Pelagomonas</taxon>
    </lineage>
</organism>
<gene>
    <name evidence="2" type="ORF">PECAL_2P24990</name>
</gene>
<proteinExistence type="predicted"/>
<keyword evidence="3" id="KW-1185">Reference proteome</keyword>
<dbReference type="AlphaFoldDB" id="A0A8J2SG42"/>
<dbReference type="Gene3D" id="1.10.3450.20">
    <property type="match status" value="1"/>
</dbReference>
<sequence length="785" mass="81038">MAARDALAKACDRLAQAMDTDPPEPLALPAAPPQAIDGGPAAEARALPDLLDAARPLDAWLAAAAQRAEARRLETGDDRDRQARDLYAAAAKLAAAGLLEHDRPEMDDDGPRSTAWSAYEATQRTARARREAAARAWLEDGAKDQVRYFAEGGASRQALEDADCVEGCIARLARGDAAAAARAATAEACRAAAAERGRCVATWRLVRAGRLEAAADLNEACATGAWRAVALRGGAPWGCAGFVRGGNRRLRLWRDICRERAAAALESCEALRLHGEAVADGVRRVATDDRAADARRAARELGDAAAHEAAVFGALAGDASIVERALGDGAAWEDRAWAALACSAARDADAADATAPAALDDAPTDPSRDLKPAGGLPAVLRLAGSATQAAAAALAAAGARAIPEALESLDGAVAAPLALVWRRIYGDDPNADRACDAVLRGEAQRLCDAGHCGLAPTYAGLIHEDSLRVDAGAAVAALARGEDEVTATRAALDASLGPRDAAKACRLAVARVFDDADSFLEKRPLPAADAVRGVSDGDALRVAALRLLKPKPLELVRAANALLAGHGGQAFDGGAWACADAILEAVSDQALDDAHSLARHGDDGAAAAVEAHLGWRCARTAVAAAEELTEDAHARVVAALQFPRVAGGDVEIRWRSEAVLETRRALAEKGAAVDEGWLRGADAPLAGAAAAYLAEVALDHARRAGDASGDFGWYARGLRVADYVAAPDAAFAGALSVEDARRLMGKLKAVAVECLRAGGGAGAEVSNVGLRDVRWETGLAAPRMD</sequence>
<evidence type="ECO:0000313" key="3">
    <source>
        <dbReference type="Proteomes" id="UP000789595"/>
    </source>
</evidence>
<feature type="compositionally biased region" description="Pro residues" evidence="1">
    <location>
        <begin position="23"/>
        <end position="32"/>
    </location>
</feature>
<evidence type="ECO:0000313" key="2">
    <source>
        <dbReference type="EMBL" id="CAH0369378.1"/>
    </source>
</evidence>
<dbReference type="EMBL" id="CAKKNE010000002">
    <property type="protein sequence ID" value="CAH0369378.1"/>
    <property type="molecule type" value="Genomic_DNA"/>
</dbReference>
<name>A0A8J2SG42_9STRA</name>
<evidence type="ECO:0000256" key="1">
    <source>
        <dbReference type="SAM" id="MobiDB-lite"/>
    </source>
</evidence>
<reference evidence="2" key="1">
    <citation type="submission" date="2021-11" db="EMBL/GenBank/DDBJ databases">
        <authorList>
            <consortium name="Genoscope - CEA"/>
            <person name="William W."/>
        </authorList>
    </citation>
    <scope>NUCLEOTIDE SEQUENCE</scope>
</reference>